<gene>
    <name evidence="1" type="ORF">BLCOC_29740</name>
</gene>
<keyword evidence="2" id="KW-1185">Reference proteome</keyword>
<accession>A0ABZ0UBM7</accession>
<organism evidence="1 2">
    <name type="scientific">Blautia producta</name>
    <dbReference type="NCBI Taxonomy" id="33035"/>
    <lineage>
        <taxon>Bacteria</taxon>
        <taxon>Bacillati</taxon>
        <taxon>Bacillota</taxon>
        <taxon>Clostridia</taxon>
        <taxon>Lachnospirales</taxon>
        <taxon>Lachnospiraceae</taxon>
        <taxon>Blautia</taxon>
    </lineage>
</organism>
<evidence type="ECO:0000313" key="1">
    <source>
        <dbReference type="EMBL" id="WPX74617.1"/>
    </source>
</evidence>
<protein>
    <submittedName>
        <fullName evidence="1">Uncharacterized protein</fullName>
    </submittedName>
</protein>
<reference evidence="1" key="1">
    <citation type="submission" date="2023-10" db="EMBL/GenBank/DDBJ databases">
        <title>Genome sequence of Blautia coccoides DSM 935.</title>
        <authorList>
            <person name="Boeer T."/>
            <person name="Bengelsdorf F.R."/>
            <person name="Daniel R."/>
            <person name="Poehlein A."/>
        </authorList>
    </citation>
    <scope>NUCLEOTIDE SEQUENCE [LARGE SCALE GENOMIC DNA]</scope>
    <source>
        <strain evidence="1">DSM 935</strain>
    </source>
</reference>
<sequence length="78" mass="8663">MNRLTLCFSAELVSITTERWPSGLMDTYQDGDEVPGSGRVTITKNSEGFVMKEARAGHVYCITDIWENGTVEYGSLVK</sequence>
<dbReference type="Proteomes" id="UP001325248">
    <property type="component" value="Chromosome"/>
</dbReference>
<evidence type="ECO:0000313" key="2">
    <source>
        <dbReference type="Proteomes" id="UP001325248"/>
    </source>
</evidence>
<dbReference type="EMBL" id="CP136422">
    <property type="protein sequence ID" value="WPX74617.1"/>
    <property type="molecule type" value="Genomic_DNA"/>
</dbReference>
<name>A0ABZ0UBM7_9FIRM</name>
<proteinExistence type="predicted"/>